<sequence length="66" mass="7913">MDPGVEVLIRKGYDSDRKDLYYLTLFTKLEDMNELFMHPDIIDIIGKNVVRLEKIDNYRFKLFVSK</sequence>
<gene>
    <name evidence="1" type="ORF">ACFQ21_17750</name>
</gene>
<protein>
    <submittedName>
        <fullName evidence="1">Uncharacterized protein</fullName>
    </submittedName>
</protein>
<name>A0ABW3K4I6_9BACT</name>
<organism evidence="1 2">
    <name type="scientific">Ohtaekwangia kribbensis</name>
    <dbReference type="NCBI Taxonomy" id="688913"/>
    <lineage>
        <taxon>Bacteria</taxon>
        <taxon>Pseudomonadati</taxon>
        <taxon>Bacteroidota</taxon>
        <taxon>Cytophagia</taxon>
        <taxon>Cytophagales</taxon>
        <taxon>Fulvivirgaceae</taxon>
        <taxon>Ohtaekwangia</taxon>
    </lineage>
</organism>
<accession>A0ABW3K4I6</accession>
<comment type="caution">
    <text evidence="1">The sequence shown here is derived from an EMBL/GenBank/DDBJ whole genome shotgun (WGS) entry which is preliminary data.</text>
</comment>
<dbReference type="Proteomes" id="UP001597112">
    <property type="component" value="Unassembled WGS sequence"/>
</dbReference>
<reference evidence="2" key="1">
    <citation type="journal article" date="2019" name="Int. J. Syst. Evol. Microbiol.">
        <title>The Global Catalogue of Microorganisms (GCM) 10K type strain sequencing project: providing services to taxonomists for standard genome sequencing and annotation.</title>
        <authorList>
            <consortium name="The Broad Institute Genomics Platform"/>
            <consortium name="The Broad Institute Genome Sequencing Center for Infectious Disease"/>
            <person name="Wu L."/>
            <person name="Ma J."/>
        </authorList>
    </citation>
    <scope>NUCLEOTIDE SEQUENCE [LARGE SCALE GENOMIC DNA]</scope>
    <source>
        <strain evidence="2">CCUG 58938</strain>
    </source>
</reference>
<keyword evidence="2" id="KW-1185">Reference proteome</keyword>
<evidence type="ECO:0000313" key="2">
    <source>
        <dbReference type="Proteomes" id="UP001597112"/>
    </source>
</evidence>
<proteinExistence type="predicted"/>
<dbReference type="EMBL" id="JBHTKA010000007">
    <property type="protein sequence ID" value="MFD1001177.1"/>
    <property type="molecule type" value="Genomic_DNA"/>
</dbReference>
<evidence type="ECO:0000313" key="1">
    <source>
        <dbReference type="EMBL" id="MFD1001177.1"/>
    </source>
</evidence>
<dbReference type="RefSeq" id="WP_377580624.1">
    <property type="nucleotide sequence ID" value="NZ_JBHTKA010000007.1"/>
</dbReference>